<dbReference type="SUPFAM" id="SSF51366">
    <property type="entry name" value="Ribulose-phoshate binding barrel"/>
    <property type="match status" value="1"/>
</dbReference>
<sequence>MSRIETTFNVLAEQSKTALVTFITAGDPEPNATLPLLHVLVEAGADIIELGVPFSDPAAEGPIIQAACERALKHRINLLQIFDIVRQFREKDQKTPIILMGYLNPVEVLGYSKFAELASSAGVDGVLIVDLPPEEAEVFCSDMDARNIDPVFLVAPTSTDQRIEAICKKSRGFVYYVSIKGVTGTNEIDVASVKERVAQIKQYSTIPVGVGFGINDAHSAAEVAKIADAVVVGSAIVKLVGNNANDSVMMHQQINTLVTSLRSGIDNK</sequence>
<reference evidence="10" key="1">
    <citation type="submission" date="2018-06" db="EMBL/GenBank/DDBJ databases">
        <authorList>
            <person name="Zhirakovskaya E."/>
        </authorList>
    </citation>
    <scope>NUCLEOTIDE SEQUENCE</scope>
</reference>
<keyword evidence="8 10" id="KW-0456">Lyase</keyword>
<evidence type="ECO:0000256" key="8">
    <source>
        <dbReference type="ARBA" id="ARBA00023239"/>
    </source>
</evidence>
<evidence type="ECO:0000256" key="3">
    <source>
        <dbReference type="ARBA" id="ARBA00011270"/>
    </source>
</evidence>
<organism evidence="10">
    <name type="scientific">hydrothermal vent metagenome</name>
    <dbReference type="NCBI Taxonomy" id="652676"/>
    <lineage>
        <taxon>unclassified sequences</taxon>
        <taxon>metagenomes</taxon>
        <taxon>ecological metagenomes</taxon>
    </lineage>
</organism>
<dbReference type="PANTHER" id="PTHR43406">
    <property type="entry name" value="TRYPTOPHAN SYNTHASE, ALPHA CHAIN"/>
    <property type="match status" value="1"/>
</dbReference>
<dbReference type="FunFam" id="3.20.20.70:FF:000037">
    <property type="entry name" value="Tryptophan synthase alpha chain"/>
    <property type="match status" value="1"/>
</dbReference>
<dbReference type="Pfam" id="PF00290">
    <property type="entry name" value="Trp_syntA"/>
    <property type="match status" value="1"/>
</dbReference>
<evidence type="ECO:0000256" key="4">
    <source>
        <dbReference type="ARBA" id="ARBA00012043"/>
    </source>
</evidence>
<evidence type="ECO:0000256" key="9">
    <source>
        <dbReference type="ARBA" id="ARBA00049047"/>
    </source>
</evidence>
<dbReference type="Gene3D" id="3.20.20.70">
    <property type="entry name" value="Aldolase class I"/>
    <property type="match status" value="1"/>
</dbReference>
<protein>
    <recommendedName>
        <fullName evidence="4">tryptophan synthase</fullName>
        <ecNumber evidence="4">4.2.1.20</ecNumber>
    </recommendedName>
</protein>
<dbReference type="InterPro" id="IPR013785">
    <property type="entry name" value="Aldolase_TIM"/>
</dbReference>
<evidence type="ECO:0000256" key="5">
    <source>
        <dbReference type="ARBA" id="ARBA00022605"/>
    </source>
</evidence>
<comment type="catalytic activity">
    <reaction evidence="9">
        <text>(1S,2R)-1-C-(indol-3-yl)glycerol 3-phosphate + L-serine = D-glyceraldehyde 3-phosphate + L-tryptophan + H2O</text>
        <dbReference type="Rhea" id="RHEA:10532"/>
        <dbReference type="ChEBI" id="CHEBI:15377"/>
        <dbReference type="ChEBI" id="CHEBI:33384"/>
        <dbReference type="ChEBI" id="CHEBI:57912"/>
        <dbReference type="ChEBI" id="CHEBI:58866"/>
        <dbReference type="ChEBI" id="CHEBI:59776"/>
        <dbReference type="EC" id="4.2.1.20"/>
    </reaction>
</comment>
<name>A0A3B0Y624_9ZZZZ</name>
<gene>
    <name evidence="10" type="ORF">MNBD_GAMMA12-299</name>
</gene>
<dbReference type="GO" id="GO:0004834">
    <property type="term" value="F:tryptophan synthase activity"/>
    <property type="evidence" value="ECO:0007669"/>
    <property type="project" value="UniProtKB-EC"/>
</dbReference>
<dbReference type="GO" id="GO:0005829">
    <property type="term" value="C:cytosol"/>
    <property type="evidence" value="ECO:0007669"/>
    <property type="project" value="TreeGrafter"/>
</dbReference>
<keyword evidence="5" id="KW-0028">Amino-acid biosynthesis</keyword>
<dbReference type="InterPro" id="IPR011060">
    <property type="entry name" value="RibuloseP-bd_barrel"/>
</dbReference>
<evidence type="ECO:0000256" key="1">
    <source>
        <dbReference type="ARBA" id="ARBA00003365"/>
    </source>
</evidence>
<dbReference type="EC" id="4.2.1.20" evidence="4"/>
<dbReference type="UniPathway" id="UPA00035">
    <property type="reaction ID" value="UER00044"/>
</dbReference>
<dbReference type="NCBIfam" id="TIGR00262">
    <property type="entry name" value="trpA"/>
    <property type="match status" value="1"/>
</dbReference>
<evidence type="ECO:0000256" key="2">
    <source>
        <dbReference type="ARBA" id="ARBA00004733"/>
    </source>
</evidence>
<comment type="function">
    <text evidence="1">The alpha subunit is responsible for the aldol cleavage of indoleglycerol phosphate to indole and glyceraldehyde 3-phosphate.</text>
</comment>
<dbReference type="HAMAP" id="MF_00131">
    <property type="entry name" value="Trp_synth_alpha"/>
    <property type="match status" value="1"/>
</dbReference>
<dbReference type="AlphaFoldDB" id="A0A3B0Y624"/>
<dbReference type="InterPro" id="IPR002028">
    <property type="entry name" value="Trp_synthase_suA"/>
</dbReference>
<comment type="pathway">
    <text evidence="2">Amino-acid biosynthesis; L-tryptophan biosynthesis; L-tryptophan from chorismate: step 5/5.</text>
</comment>
<keyword evidence="7" id="KW-0057">Aromatic amino acid biosynthesis</keyword>
<evidence type="ECO:0000313" key="10">
    <source>
        <dbReference type="EMBL" id="VAW70802.1"/>
    </source>
</evidence>
<keyword evidence="6" id="KW-0822">Tryptophan biosynthesis</keyword>
<comment type="subunit">
    <text evidence="3">Tetramer of two alpha and two beta chains.</text>
</comment>
<dbReference type="CDD" id="cd04724">
    <property type="entry name" value="Tryptophan_synthase_alpha"/>
    <property type="match status" value="1"/>
</dbReference>
<dbReference type="PANTHER" id="PTHR43406:SF1">
    <property type="entry name" value="TRYPTOPHAN SYNTHASE ALPHA CHAIN, CHLOROPLASTIC"/>
    <property type="match status" value="1"/>
</dbReference>
<evidence type="ECO:0000256" key="7">
    <source>
        <dbReference type="ARBA" id="ARBA00023141"/>
    </source>
</evidence>
<evidence type="ECO:0000256" key="6">
    <source>
        <dbReference type="ARBA" id="ARBA00022822"/>
    </source>
</evidence>
<accession>A0A3B0Y624</accession>
<dbReference type="EMBL" id="UOFL01000003">
    <property type="protein sequence ID" value="VAW70802.1"/>
    <property type="molecule type" value="Genomic_DNA"/>
</dbReference>
<proteinExistence type="inferred from homology"/>